<feature type="region of interest" description="Disordered" evidence="1">
    <location>
        <begin position="1"/>
        <end position="22"/>
    </location>
</feature>
<protein>
    <recommendedName>
        <fullName evidence="4">CopG family transcriptional regulator</fullName>
    </recommendedName>
</protein>
<dbReference type="EMBL" id="SNYN01000015">
    <property type="protein sequence ID" value="TDQ49627.1"/>
    <property type="molecule type" value="Genomic_DNA"/>
</dbReference>
<reference evidence="2 3" key="1">
    <citation type="submission" date="2019-03" db="EMBL/GenBank/DDBJ databases">
        <title>Genomic Encyclopedia of Type Strains, Phase IV (KMG-IV): sequencing the most valuable type-strain genomes for metagenomic binning, comparative biology and taxonomic classification.</title>
        <authorList>
            <person name="Goeker M."/>
        </authorList>
    </citation>
    <scope>NUCLEOTIDE SEQUENCE [LARGE SCALE GENOMIC DNA]</scope>
    <source>
        <strain evidence="2 3">DSM 46770</strain>
    </source>
</reference>
<keyword evidence="3" id="KW-1185">Reference proteome</keyword>
<evidence type="ECO:0000313" key="2">
    <source>
        <dbReference type="EMBL" id="TDQ49627.1"/>
    </source>
</evidence>
<name>A0A4V6PWS4_9ACTN</name>
<comment type="caution">
    <text evidence="2">The sequence shown here is derived from an EMBL/GenBank/DDBJ whole genome shotgun (WGS) entry which is preliminary data.</text>
</comment>
<dbReference type="Proteomes" id="UP000295281">
    <property type="component" value="Unassembled WGS sequence"/>
</dbReference>
<gene>
    <name evidence="2" type="ORF">EV190_11577</name>
</gene>
<dbReference type="RefSeq" id="WP_133742468.1">
    <property type="nucleotide sequence ID" value="NZ_SNYN01000015.1"/>
</dbReference>
<evidence type="ECO:0000313" key="3">
    <source>
        <dbReference type="Proteomes" id="UP000295281"/>
    </source>
</evidence>
<dbReference type="AlphaFoldDB" id="A0A4V6PWS4"/>
<organism evidence="2 3">
    <name type="scientific">Actinorugispora endophytica</name>
    <dbReference type="NCBI Taxonomy" id="1605990"/>
    <lineage>
        <taxon>Bacteria</taxon>
        <taxon>Bacillati</taxon>
        <taxon>Actinomycetota</taxon>
        <taxon>Actinomycetes</taxon>
        <taxon>Streptosporangiales</taxon>
        <taxon>Nocardiopsidaceae</taxon>
        <taxon>Actinorugispora</taxon>
    </lineage>
</organism>
<sequence>MTVTSEAPSWHAGGEHDDAGTEEFVVSLPYEVAEEIREKVSHQAVQEYIQNAVGRQYRDDSTARLIEDYEAGNGPFPVEVVNKAEEIWRQADERYEAWLAATKEV</sequence>
<evidence type="ECO:0000256" key="1">
    <source>
        <dbReference type="SAM" id="MobiDB-lite"/>
    </source>
</evidence>
<proteinExistence type="predicted"/>
<accession>A0A4V6PWS4</accession>
<evidence type="ECO:0008006" key="4">
    <source>
        <dbReference type="Google" id="ProtNLM"/>
    </source>
</evidence>